<dbReference type="OrthoDB" id="292693at2759"/>
<proteinExistence type="inferred from homology"/>
<protein>
    <recommendedName>
        <fullName evidence="5">Coenzyme Q-binding protein COQ10 START domain-containing protein</fullName>
    </recommendedName>
</protein>
<dbReference type="GO" id="GO:0048039">
    <property type="term" value="F:ubiquinone binding"/>
    <property type="evidence" value="ECO:0007669"/>
    <property type="project" value="InterPro"/>
</dbReference>
<dbReference type="EMBL" id="JAFJZO010000016">
    <property type="protein sequence ID" value="KAG5508818.1"/>
    <property type="molecule type" value="Genomic_DNA"/>
</dbReference>
<dbReference type="InterPro" id="IPR005031">
    <property type="entry name" value="COQ10_START"/>
</dbReference>
<dbReference type="KEGG" id="phet:94291361"/>
<feature type="region of interest" description="Disordered" evidence="4">
    <location>
        <begin position="96"/>
        <end position="164"/>
    </location>
</feature>
<dbReference type="Gene3D" id="3.30.530.20">
    <property type="match status" value="1"/>
</dbReference>
<dbReference type="Pfam" id="PF03364">
    <property type="entry name" value="Polyketide_cyc"/>
    <property type="match status" value="1"/>
</dbReference>
<evidence type="ECO:0000313" key="7">
    <source>
        <dbReference type="Proteomes" id="UP000674318"/>
    </source>
</evidence>
<dbReference type="GeneID" id="94291361"/>
<comment type="function">
    <text evidence="3">Required for the function of coenzyme Q in the respiratory chain. May serve as a chaperone or may be involved in the transport of Q6 from its site of synthesis to the catalytic sites of the respiratory complexes.</text>
</comment>
<comment type="caution">
    <text evidence="6">The sequence shown here is derived from an EMBL/GenBank/DDBJ whole genome shotgun (WGS) entry which is preliminary data.</text>
</comment>
<feature type="compositionally biased region" description="Polar residues" evidence="4">
    <location>
        <begin position="117"/>
        <end position="132"/>
    </location>
</feature>
<dbReference type="GO" id="GO:0005739">
    <property type="term" value="C:mitochondrion"/>
    <property type="evidence" value="ECO:0007669"/>
    <property type="project" value="TreeGrafter"/>
</dbReference>
<dbReference type="RefSeq" id="XP_067758286.1">
    <property type="nucleotide sequence ID" value="XM_067901284.1"/>
</dbReference>
<dbReference type="InterPro" id="IPR023393">
    <property type="entry name" value="START-like_dom_sf"/>
</dbReference>
<name>A0A836ITE1_9TRYP</name>
<evidence type="ECO:0000259" key="5">
    <source>
        <dbReference type="Pfam" id="PF03364"/>
    </source>
</evidence>
<dbReference type="PANTHER" id="PTHR12901">
    <property type="entry name" value="SPERM PROTEIN HOMOLOG"/>
    <property type="match status" value="1"/>
</dbReference>
<evidence type="ECO:0000256" key="1">
    <source>
        <dbReference type="ARBA" id="ARBA00006885"/>
    </source>
</evidence>
<comment type="subunit">
    <text evidence="2">Interacts with coenzyme Q.</text>
</comment>
<dbReference type="AlphaFoldDB" id="A0A836ITE1"/>
<feature type="domain" description="Coenzyme Q-binding protein COQ10 START" evidence="5">
    <location>
        <begin position="296"/>
        <end position="395"/>
    </location>
</feature>
<evidence type="ECO:0000313" key="6">
    <source>
        <dbReference type="EMBL" id="KAG5508818.1"/>
    </source>
</evidence>
<keyword evidence="7" id="KW-1185">Reference proteome</keyword>
<gene>
    <name evidence="6" type="ORF">JKF63_05320</name>
</gene>
<dbReference type="GO" id="GO:0045333">
    <property type="term" value="P:cellular respiration"/>
    <property type="evidence" value="ECO:0007669"/>
    <property type="project" value="InterPro"/>
</dbReference>
<comment type="similarity">
    <text evidence="1">Belongs to the COQ10 family.</text>
</comment>
<sequence length="530" mass="56059">MLRRVSSTSAFTYSSTGATAASNTKVMIGACNALYLDQRHCMTLTLSSAEAAATTAAARVTAIVTSQRTFTSSGSPGKDFLRHLTSSSKFTKAVLPLESLRPQSPPSASDARPFGSLNRTNSMRRYTNTNTAGPAGGSAGSEKEDAASLASSASPSTATTTPAPRRMELSRLLHRHPGGSPNFSASLTVSQNALHDTCSEEGLPKAQQKARNATVARAQAVIATAAVRRQADTTVSLSAPNASRTSPETVVGAASSAAYKLGSAEAPAKSGSSSSSSNSGSRHHLQVYKEHCTIGWSPEEFYQVVADVKNYPAFLPWCAGSDVHATRRVRVPLDERRLAANTTATPHLAAGSGVAEEGLVDAIEMITTLTIGFAFLKEKYTSRVTLYPCNKIVATLYDDEGARDEAALLNTNRASSAMTASSCDQNSKSGADSSGGLVLSFFKKAASTAGTVAKRSILQHLRCEWEFAPVEGKPNTVEVLFIVSFEFKNPLHSHMIMSNLVTLMTRSFERRCESLYGPPSGTKVTLPVLS</sequence>
<dbReference type="Proteomes" id="UP000674318">
    <property type="component" value="Unassembled WGS sequence"/>
</dbReference>
<dbReference type="CDD" id="cd07813">
    <property type="entry name" value="COQ10p_like"/>
    <property type="match status" value="1"/>
</dbReference>
<evidence type="ECO:0000256" key="4">
    <source>
        <dbReference type="SAM" id="MobiDB-lite"/>
    </source>
</evidence>
<feature type="compositionally biased region" description="Low complexity" evidence="4">
    <location>
        <begin position="147"/>
        <end position="164"/>
    </location>
</feature>
<accession>A0A836ITE1</accession>
<evidence type="ECO:0000256" key="3">
    <source>
        <dbReference type="ARBA" id="ARBA00024947"/>
    </source>
</evidence>
<organism evidence="6 7">
    <name type="scientific">Porcisia hertigi</name>
    <dbReference type="NCBI Taxonomy" id="2761500"/>
    <lineage>
        <taxon>Eukaryota</taxon>
        <taxon>Discoba</taxon>
        <taxon>Euglenozoa</taxon>
        <taxon>Kinetoplastea</taxon>
        <taxon>Metakinetoplastina</taxon>
        <taxon>Trypanosomatida</taxon>
        <taxon>Trypanosomatidae</taxon>
        <taxon>Leishmaniinae</taxon>
        <taxon>Porcisia</taxon>
    </lineage>
</organism>
<dbReference type="InterPro" id="IPR044996">
    <property type="entry name" value="COQ10-like"/>
</dbReference>
<dbReference type="SUPFAM" id="SSF55961">
    <property type="entry name" value="Bet v1-like"/>
    <property type="match status" value="1"/>
</dbReference>
<dbReference type="PANTHER" id="PTHR12901:SF10">
    <property type="entry name" value="COENZYME Q-BINDING PROTEIN COQ10, MITOCHONDRIAL"/>
    <property type="match status" value="1"/>
</dbReference>
<reference evidence="6 7" key="1">
    <citation type="submission" date="2021-02" db="EMBL/GenBank/DDBJ databases">
        <title>Porcisia hertigi Genome sequencing and assembly.</title>
        <authorList>
            <person name="Almutairi H."/>
            <person name="Gatherer D."/>
        </authorList>
    </citation>
    <scope>NUCLEOTIDE SEQUENCE [LARGE SCALE GENOMIC DNA]</scope>
    <source>
        <strain evidence="6 7">C119</strain>
    </source>
</reference>
<evidence type="ECO:0000256" key="2">
    <source>
        <dbReference type="ARBA" id="ARBA00011814"/>
    </source>
</evidence>